<reference evidence="9" key="1">
    <citation type="submission" date="2021-04" db="EMBL/GenBank/DDBJ databases">
        <title>Isolation of p-tert-butylphenol degrading bacteria Sphingobium phenoxybenzoativorans Tas13 from active sludge.</title>
        <authorList>
            <person name="Li Y."/>
        </authorList>
    </citation>
    <scope>NUCLEOTIDE SEQUENCE</scope>
    <source>
        <strain evidence="9">Tas13</strain>
    </source>
</reference>
<dbReference type="PANTHER" id="PTHR40074">
    <property type="entry name" value="O-ACETYLTRANSFERASE WECH"/>
    <property type="match status" value="1"/>
</dbReference>
<evidence type="ECO:0000256" key="5">
    <source>
        <dbReference type="ARBA" id="ARBA00022989"/>
    </source>
</evidence>
<organism evidence="9 10">
    <name type="scientific">Sphingobium phenoxybenzoativorans</name>
    <dbReference type="NCBI Taxonomy" id="1592790"/>
    <lineage>
        <taxon>Bacteria</taxon>
        <taxon>Pseudomonadati</taxon>
        <taxon>Pseudomonadota</taxon>
        <taxon>Alphaproteobacteria</taxon>
        <taxon>Sphingomonadales</taxon>
        <taxon>Sphingomonadaceae</taxon>
        <taxon>Sphingobium</taxon>
    </lineage>
</organism>
<feature type="transmembrane region" description="Helical" evidence="7">
    <location>
        <begin position="50"/>
        <end position="72"/>
    </location>
</feature>
<dbReference type="EMBL" id="CP073910">
    <property type="protein sequence ID" value="QUT07012.1"/>
    <property type="molecule type" value="Genomic_DNA"/>
</dbReference>
<keyword evidence="3" id="KW-1003">Cell membrane</keyword>
<dbReference type="GO" id="GO:0009246">
    <property type="term" value="P:enterobacterial common antigen biosynthetic process"/>
    <property type="evidence" value="ECO:0007669"/>
    <property type="project" value="TreeGrafter"/>
</dbReference>
<feature type="transmembrane region" description="Helical" evidence="7">
    <location>
        <begin position="232"/>
        <end position="252"/>
    </location>
</feature>
<dbReference type="InterPro" id="IPR002656">
    <property type="entry name" value="Acyl_transf_3_dom"/>
</dbReference>
<evidence type="ECO:0000256" key="1">
    <source>
        <dbReference type="ARBA" id="ARBA00004651"/>
    </source>
</evidence>
<keyword evidence="9" id="KW-0012">Acyltransferase</keyword>
<feature type="transmembrane region" description="Helical" evidence="7">
    <location>
        <begin position="12"/>
        <end position="30"/>
    </location>
</feature>
<evidence type="ECO:0000313" key="10">
    <source>
        <dbReference type="Proteomes" id="UP000681425"/>
    </source>
</evidence>
<proteinExistence type="inferred from homology"/>
<sequence>MLQKYDRLSWVDLAKGMAVFLVVMHHSSIYERSIFSLGMENDLIWSKVELVFYNIRMPLFFLISGFLASGIASRGKDQLKLRSALPLTYAYLLWSLILMQIAPNWPDEGIGQAIGWRPIADIAMGSTLAWYLWAIVLSFLLAWLMRRLPVPVALVLSILLGVFLETHDHVLGGRFPTLGRLLPFYMIGIRCPEMVLTIVRRRKSRAIIVVLFAYIMLHRYFTSIWADYARDLLGLVIGLMTAAWAAKISPRLSAAIGWLGRRTLPVYVMHFPIVAILGGASVRALGSLSTGHPLAIVYTPALAAITVALCLVIHIGLLRMRCGWLFTMPRWKRAQAPIAPRTVDNPA</sequence>
<dbReference type="PANTHER" id="PTHR40074:SF2">
    <property type="entry name" value="O-ACETYLTRANSFERASE WECH"/>
    <property type="match status" value="1"/>
</dbReference>
<feature type="domain" description="Acyltransferase 3" evidence="8">
    <location>
        <begin position="9"/>
        <end position="314"/>
    </location>
</feature>
<keyword evidence="10" id="KW-1185">Reference proteome</keyword>
<keyword evidence="6 7" id="KW-0472">Membrane</keyword>
<dbReference type="Proteomes" id="UP000681425">
    <property type="component" value="Chromosome"/>
</dbReference>
<keyword evidence="4 7" id="KW-0812">Transmembrane</keyword>
<protein>
    <submittedName>
        <fullName evidence="9">Acyltransferase family protein</fullName>
    </submittedName>
</protein>
<evidence type="ECO:0000313" key="9">
    <source>
        <dbReference type="EMBL" id="QUT07012.1"/>
    </source>
</evidence>
<feature type="transmembrane region" description="Helical" evidence="7">
    <location>
        <begin position="148"/>
        <end position="166"/>
    </location>
</feature>
<feature type="transmembrane region" description="Helical" evidence="7">
    <location>
        <begin position="178"/>
        <end position="199"/>
    </location>
</feature>
<feature type="transmembrane region" description="Helical" evidence="7">
    <location>
        <begin position="122"/>
        <end position="141"/>
    </location>
</feature>
<gene>
    <name evidence="9" type="ORF">KFK14_06185</name>
</gene>
<keyword evidence="9" id="KW-0808">Transferase</keyword>
<evidence type="ECO:0000256" key="3">
    <source>
        <dbReference type="ARBA" id="ARBA00022475"/>
    </source>
</evidence>
<feature type="transmembrane region" description="Helical" evidence="7">
    <location>
        <begin position="297"/>
        <end position="318"/>
    </location>
</feature>
<evidence type="ECO:0000256" key="6">
    <source>
        <dbReference type="ARBA" id="ARBA00023136"/>
    </source>
</evidence>
<dbReference type="GO" id="GO:0005886">
    <property type="term" value="C:plasma membrane"/>
    <property type="evidence" value="ECO:0007669"/>
    <property type="project" value="UniProtKB-SubCell"/>
</dbReference>
<evidence type="ECO:0000256" key="7">
    <source>
        <dbReference type="SAM" id="Phobius"/>
    </source>
</evidence>
<feature type="transmembrane region" description="Helical" evidence="7">
    <location>
        <begin position="206"/>
        <end position="226"/>
    </location>
</feature>
<evidence type="ECO:0000256" key="4">
    <source>
        <dbReference type="ARBA" id="ARBA00022692"/>
    </source>
</evidence>
<comment type="subcellular location">
    <subcellularLocation>
        <location evidence="1">Cell membrane</location>
        <topology evidence="1">Multi-pass membrane protein</topology>
    </subcellularLocation>
</comment>
<dbReference type="AlphaFoldDB" id="A0A975KBP9"/>
<dbReference type="RefSeq" id="WP_212610252.1">
    <property type="nucleotide sequence ID" value="NZ_CP073910.1"/>
</dbReference>
<dbReference type="GO" id="GO:0016413">
    <property type="term" value="F:O-acetyltransferase activity"/>
    <property type="evidence" value="ECO:0007669"/>
    <property type="project" value="TreeGrafter"/>
</dbReference>
<feature type="transmembrane region" description="Helical" evidence="7">
    <location>
        <begin position="84"/>
        <end position="102"/>
    </location>
</feature>
<accession>A0A975KBP9</accession>
<comment type="similarity">
    <text evidence="2">Belongs to the acyltransferase 3 family.</text>
</comment>
<dbReference type="KEGG" id="spph:KFK14_06185"/>
<name>A0A975KBP9_9SPHN</name>
<dbReference type="Pfam" id="PF01757">
    <property type="entry name" value="Acyl_transf_3"/>
    <property type="match status" value="1"/>
</dbReference>
<evidence type="ECO:0000259" key="8">
    <source>
        <dbReference type="Pfam" id="PF01757"/>
    </source>
</evidence>
<evidence type="ECO:0000256" key="2">
    <source>
        <dbReference type="ARBA" id="ARBA00007400"/>
    </source>
</evidence>
<keyword evidence="5 7" id="KW-1133">Transmembrane helix</keyword>
<feature type="transmembrane region" description="Helical" evidence="7">
    <location>
        <begin position="264"/>
        <end position="285"/>
    </location>
</feature>